<dbReference type="Proteomes" id="UP001163981">
    <property type="component" value="Chromosome"/>
</dbReference>
<protein>
    <submittedName>
        <fullName evidence="3">DUF4396 domain-containing protein</fullName>
    </submittedName>
</protein>
<feature type="transmembrane region" description="Helical" evidence="1">
    <location>
        <begin position="6"/>
        <end position="25"/>
    </location>
</feature>
<accession>A0ABY6NMD7</accession>
<feature type="transmembrane region" description="Helical" evidence="1">
    <location>
        <begin position="340"/>
        <end position="360"/>
    </location>
</feature>
<evidence type="ECO:0000313" key="4">
    <source>
        <dbReference type="Proteomes" id="UP001163981"/>
    </source>
</evidence>
<gene>
    <name evidence="3" type="ORF">JRG66_08525</name>
</gene>
<dbReference type="RefSeq" id="WP_265162352.1">
    <property type="nucleotide sequence ID" value="NZ_CP069620.1"/>
</dbReference>
<keyword evidence="4" id="KW-1185">Reference proteome</keyword>
<feature type="transmembrane region" description="Helical" evidence="1">
    <location>
        <begin position="381"/>
        <end position="408"/>
    </location>
</feature>
<organism evidence="3 4">
    <name type="scientific">Salinimicrobium tongyeongense</name>
    <dbReference type="NCBI Taxonomy" id="2809707"/>
    <lineage>
        <taxon>Bacteria</taxon>
        <taxon>Pseudomonadati</taxon>
        <taxon>Bacteroidota</taxon>
        <taxon>Flavobacteriia</taxon>
        <taxon>Flavobacteriales</taxon>
        <taxon>Flavobacteriaceae</taxon>
        <taxon>Salinimicrobium</taxon>
    </lineage>
</organism>
<evidence type="ECO:0000259" key="2">
    <source>
        <dbReference type="Pfam" id="PF14342"/>
    </source>
</evidence>
<feature type="domain" description="DUF4396" evidence="2">
    <location>
        <begin position="385"/>
        <end position="532"/>
    </location>
</feature>
<dbReference type="EMBL" id="CP069620">
    <property type="protein sequence ID" value="UZH54051.1"/>
    <property type="molecule type" value="Genomic_DNA"/>
</dbReference>
<dbReference type="Pfam" id="PF14342">
    <property type="entry name" value="DUF4396"/>
    <property type="match status" value="1"/>
</dbReference>
<proteinExistence type="predicted"/>
<dbReference type="InterPro" id="IPR025509">
    <property type="entry name" value="DUF4396"/>
</dbReference>
<feature type="transmembrane region" description="Helical" evidence="1">
    <location>
        <begin position="502"/>
        <end position="522"/>
    </location>
</feature>
<keyword evidence="1" id="KW-0812">Transmembrane</keyword>
<name>A0ABY6NMD7_9FLAO</name>
<reference evidence="3" key="1">
    <citation type="submission" date="2021-02" db="EMBL/GenBank/DDBJ databases">
        <title>Salinimicrobium sp. nov. isolated from seawater in Tongyeong, Republic of Korea.</title>
        <authorList>
            <person name="Lee S.-J."/>
        </authorList>
    </citation>
    <scope>NUCLEOTIDE SEQUENCE</scope>
    <source>
        <strain evidence="3">HN-2-9-2</strain>
    </source>
</reference>
<keyword evidence="1" id="KW-0472">Membrane</keyword>
<feature type="transmembrane region" description="Helical" evidence="1">
    <location>
        <begin position="469"/>
        <end position="490"/>
    </location>
</feature>
<evidence type="ECO:0000313" key="3">
    <source>
        <dbReference type="EMBL" id="UZH54051.1"/>
    </source>
</evidence>
<evidence type="ECO:0000256" key="1">
    <source>
        <dbReference type="SAM" id="Phobius"/>
    </source>
</evidence>
<sequence length="536" mass="60002">MIRWTYPVFALFILLVLSFGILLTIKEGVEVAGLVEPHHNPEKSRLTMHLKNTTHIRGNTAEIFSQLQESIQFEEAKSAAFVPTQQNWKQFVKQSITANPQAKHVVVISAEEQEALQWALPAIFYAKYHNSPLLFTDEVERNAERLEGKKIFAVGPGNFEHLQGLENVVQITASSPAELAVELAKYRDEETEVGWGRNHGRRNGYFHYVVTTPSEALKGLAALPLAKSNAAALLYAGDNGGLPAITDSYIWSQRADWFTTPSEGPFRHFWVVTKQMSYKAFGRLDFSVEKAPYADMGAVALGPMEAIVIIFMALGIAGAIFILIHSAYTLPGVMSPIKIAWTQGAAFLPILGVVLYFNAYRRPFYFEGMMTRWLRPPGIQAAAATMMGFGYGAPAMIAVAYLFAYFGFPIFFSEGINDTLFWAGAGMPIMMFGMYLGALLLVIFLVQYPMKNAMMELKDGMLLWKGLKVAFLSMTAVSLGMMSMSWWMMMVHIPMMPKEDDILWFGTMWIASFIGFLVAWPLNSLMIRNNIKHGNR</sequence>
<feature type="transmembrane region" description="Helical" evidence="1">
    <location>
        <begin position="306"/>
        <end position="328"/>
    </location>
</feature>
<feature type="transmembrane region" description="Helical" evidence="1">
    <location>
        <begin position="420"/>
        <end position="448"/>
    </location>
</feature>
<keyword evidence="1" id="KW-1133">Transmembrane helix</keyword>